<keyword evidence="2" id="KW-1185">Reference proteome</keyword>
<evidence type="ECO:0000313" key="1">
    <source>
        <dbReference type="EMBL" id="XFD39292.1"/>
    </source>
</evidence>
<evidence type="ECO:0000313" key="2">
    <source>
        <dbReference type="Proteomes" id="UP001149860"/>
    </source>
</evidence>
<sequence>MKKQVGTIIGIILIILVASFSLMNLNAVEINFGFTRIQAPLIILILVSLLLGALIIFMFSSTQNLKKNREMKRFEKLSNAKQLELSTQIQDLKDNLTKMENRLKNSAGKQVLGEKDQQIVELEKQIEKLNKNL</sequence>
<name>A0ACD5DDD9_9LACO</name>
<reference evidence="1" key="1">
    <citation type="submission" date="2024-08" db="EMBL/GenBank/DDBJ databases">
        <title>Lentilactobacillus sp. nov., isolated from tree bark.</title>
        <authorList>
            <person name="Phuengjayaem S."/>
            <person name="Tanasupawat S."/>
        </authorList>
    </citation>
    <scope>NUCLEOTIDE SEQUENCE</scope>
    <source>
        <strain evidence="1">SPB1-3</strain>
    </source>
</reference>
<dbReference type="EMBL" id="CP168151">
    <property type="protein sequence ID" value="XFD39292.1"/>
    <property type="molecule type" value="Genomic_DNA"/>
</dbReference>
<organism evidence="1 2">
    <name type="scientific">Lentilactobacillus terminaliae</name>
    <dbReference type="NCBI Taxonomy" id="3003483"/>
    <lineage>
        <taxon>Bacteria</taxon>
        <taxon>Bacillati</taxon>
        <taxon>Bacillota</taxon>
        <taxon>Bacilli</taxon>
        <taxon>Lactobacillales</taxon>
        <taxon>Lactobacillaceae</taxon>
        <taxon>Lentilactobacillus</taxon>
    </lineage>
</organism>
<protein>
    <submittedName>
        <fullName evidence="1">Lipopolysaccharide assembly protein LapA domain-containing protein</fullName>
    </submittedName>
</protein>
<proteinExistence type="predicted"/>
<accession>A0ACD5DDD9</accession>
<gene>
    <name evidence="1" type="ORF">O0236_007670</name>
</gene>
<dbReference type="Proteomes" id="UP001149860">
    <property type="component" value="Chromosome"/>
</dbReference>